<dbReference type="Proteomes" id="UP000805193">
    <property type="component" value="Unassembled WGS sequence"/>
</dbReference>
<proteinExistence type="predicted"/>
<organism evidence="1 2">
    <name type="scientific">Ixodes persulcatus</name>
    <name type="common">Taiga tick</name>
    <dbReference type="NCBI Taxonomy" id="34615"/>
    <lineage>
        <taxon>Eukaryota</taxon>
        <taxon>Metazoa</taxon>
        <taxon>Ecdysozoa</taxon>
        <taxon>Arthropoda</taxon>
        <taxon>Chelicerata</taxon>
        <taxon>Arachnida</taxon>
        <taxon>Acari</taxon>
        <taxon>Parasitiformes</taxon>
        <taxon>Ixodida</taxon>
        <taxon>Ixodoidea</taxon>
        <taxon>Ixodidae</taxon>
        <taxon>Ixodinae</taxon>
        <taxon>Ixodes</taxon>
    </lineage>
</organism>
<gene>
    <name evidence="1" type="ORF">HPB47_023201</name>
</gene>
<evidence type="ECO:0000313" key="2">
    <source>
        <dbReference type="Proteomes" id="UP000805193"/>
    </source>
</evidence>
<name>A0AC60Q836_IXOPE</name>
<reference evidence="1 2" key="1">
    <citation type="journal article" date="2020" name="Cell">
        <title>Large-Scale Comparative Analyses of Tick Genomes Elucidate Their Genetic Diversity and Vector Capacities.</title>
        <authorList>
            <consortium name="Tick Genome and Microbiome Consortium (TIGMIC)"/>
            <person name="Jia N."/>
            <person name="Wang J."/>
            <person name="Shi W."/>
            <person name="Du L."/>
            <person name="Sun Y."/>
            <person name="Zhan W."/>
            <person name="Jiang J.F."/>
            <person name="Wang Q."/>
            <person name="Zhang B."/>
            <person name="Ji P."/>
            <person name="Bell-Sakyi L."/>
            <person name="Cui X.M."/>
            <person name="Yuan T.T."/>
            <person name="Jiang B.G."/>
            <person name="Yang W.F."/>
            <person name="Lam T.T."/>
            <person name="Chang Q.C."/>
            <person name="Ding S.J."/>
            <person name="Wang X.J."/>
            <person name="Zhu J.G."/>
            <person name="Ruan X.D."/>
            <person name="Zhao L."/>
            <person name="Wei J.T."/>
            <person name="Ye R.Z."/>
            <person name="Que T.C."/>
            <person name="Du C.H."/>
            <person name="Zhou Y.H."/>
            <person name="Cheng J.X."/>
            <person name="Dai P.F."/>
            <person name="Guo W.B."/>
            <person name="Han X.H."/>
            <person name="Huang E.J."/>
            <person name="Li L.F."/>
            <person name="Wei W."/>
            <person name="Gao Y.C."/>
            <person name="Liu J.Z."/>
            <person name="Shao H.Z."/>
            <person name="Wang X."/>
            <person name="Wang C.C."/>
            <person name="Yang T.C."/>
            <person name="Huo Q.B."/>
            <person name="Li W."/>
            <person name="Chen H.Y."/>
            <person name="Chen S.E."/>
            <person name="Zhou L.G."/>
            <person name="Ni X.B."/>
            <person name="Tian J.H."/>
            <person name="Sheng Y."/>
            <person name="Liu T."/>
            <person name="Pan Y.S."/>
            <person name="Xia L.Y."/>
            <person name="Li J."/>
            <person name="Zhao F."/>
            <person name="Cao W.C."/>
        </authorList>
    </citation>
    <scope>NUCLEOTIDE SEQUENCE [LARGE SCALE GENOMIC DNA]</scope>
    <source>
        <strain evidence="1">Iper-2018</strain>
    </source>
</reference>
<protein>
    <submittedName>
        <fullName evidence="1">Uncharacterized protein</fullName>
    </submittedName>
</protein>
<accession>A0AC60Q836</accession>
<feature type="non-terminal residue" evidence="1">
    <location>
        <position position="1"/>
    </location>
</feature>
<sequence>RGLHQRRAGGALPRRLGVRGSFPHPPGYPSMEPTGQATGNQETDGNTMPELEDMDEVQGEVHTNNTPGNDESQSAEETNFPPWIKIVSLKQQRLQNQAYRKTLEESRRNDEQPPSGKMPTCAKTRLTSKPQKRQLPPLPIEDYKVVVRPLDGLNLGAWGPDQVYRAIKLAAKLTPVETAEIKTRLRKEQNLAVVSTPSVDTLERLCNISSIALGEKQFRVKPYAAMPDDSCKGVISGLTSRPSSEWLTEELNARNSNYIVLNARMMGSTTSAIITFHGLRVPRLVYIDGGEFECRVYRPKKQVCTKGLGLGHREDVCPQPEKQRCPKCGTEGSAMDSHECEAKCVNCCGAHPATDPRCPARQRAPYSKSRVQKYLQQQQQGRHQQGSQRTQHVATPLQPGQATQAVLPEEQWPRLPTRGWANQNPYDLLASDALDGSPTLTGPQGSATCSGSKRARSRSKARSRSRSRARSRSRRRMQQQRSAQETEIRKSRIPGPEAPKVSWTGQQPTTPSPFPACPPSPAPRSSVRTQHPTHKQNAQHTFIESNPGATDTSFLDTLRRELRAEMQSYRDELHMIGEEMQRSREELKKSRLEPLSLSEELKRETRAVLALDLRGDFDYVSHDAILEGLTRAHCGKRTYDYVRAFLTDRTATLGLGDLRSQPIKLSGRGTPQGSVLSPTLFNIAISRFPTLLGAIPNVRHALYADDITIWTSKGSDGEIQDGLQEAVEITQKFADAAGLTCAADKLKYQNDPDVCYTDAGEYTSPREAKCKVVCDSLGRGEAMASLAAPTSIAEAEDAAIALAGVDALAREIAGRALHGEGEAPENHNMAASNLRTEPTPLHTYRATCPGCQSPEPSLFHSTWACPSPPGQGILPIPDPSFTSWEAALSSAKPEDQRMLISRAKRIAEANGALD</sequence>
<comment type="caution">
    <text evidence="1">The sequence shown here is derived from an EMBL/GenBank/DDBJ whole genome shotgun (WGS) entry which is preliminary data.</text>
</comment>
<keyword evidence="2" id="KW-1185">Reference proteome</keyword>
<dbReference type="EMBL" id="JABSTQ010009372">
    <property type="protein sequence ID" value="KAG0429888.1"/>
    <property type="molecule type" value="Genomic_DNA"/>
</dbReference>
<evidence type="ECO:0000313" key="1">
    <source>
        <dbReference type="EMBL" id="KAG0429888.1"/>
    </source>
</evidence>